<name>A0A287Y0Y9_HORVV</name>
<dbReference type="GO" id="GO:0043531">
    <property type="term" value="F:ADP binding"/>
    <property type="evidence" value="ECO:0007669"/>
    <property type="project" value="InterPro"/>
</dbReference>
<dbReference type="Pfam" id="PF23598">
    <property type="entry name" value="LRR_14"/>
    <property type="match status" value="1"/>
</dbReference>
<dbReference type="InterPro" id="IPR058922">
    <property type="entry name" value="WHD_DRP"/>
</dbReference>
<dbReference type="Pfam" id="PF00931">
    <property type="entry name" value="NB-ARC"/>
    <property type="match status" value="1"/>
</dbReference>
<dbReference type="InterPro" id="IPR044974">
    <property type="entry name" value="Disease_R_plants"/>
</dbReference>
<dbReference type="Gramene" id="HORVU.MOREX.r3.7HG0750880.1">
    <property type="protein sequence ID" value="HORVU.MOREX.r3.7HG0750880.1"/>
    <property type="gene ID" value="HORVU.MOREX.r3.7HG0750880"/>
</dbReference>
<dbReference type="PANTHER" id="PTHR23155:SF1116">
    <property type="entry name" value="OS12G0273300 PROTEIN"/>
    <property type="match status" value="1"/>
</dbReference>
<dbReference type="InterPro" id="IPR032675">
    <property type="entry name" value="LRR_dom_sf"/>
</dbReference>
<dbReference type="InterPro" id="IPR042197">
    <property type="entry name" value="Apaf_helical"/>
</dbReference>
<dbReference type="EnsemblPlants" id="HORVU.MOREX.r3.7HG0750880.1">
    <property type="protein sequence ID" value="HORVU.MOREX.r3.7HG0750880.1"/>
    <property type="gene ID" value="HORVU.MOREX.r3.7HG0750880"/>
</dbReference>
<dbReference type="Gene3D" id="3.40.50.300">
    <property type="entry name" value="P-loop containing nucleotide triphosphate hydrolases"/>
    <property type="match status" value="1"/>
</dbReference>
<feature type="domain" description="Disease resistance protein winged helix" evidence="4">
    <location>
        <begin position="198"/>
        <end position="270"/>
    </location>
</feature>
<dbReference type="Gramene" id="HORVU.MOREX.r2.7HG0622800.1">
    <property type="protein sequence ID" value="HORVU.MOREX.r2.7HG0622800.1"/>
    <property type="gene ID" value="HORVU.MOREX.r2.7HG0622800"/>
</dbReference>
<evidence type="ECO:0000259" key="5">
    <source>
        <dbReference type="Pfam" id="PF23598"/>
    </source>
</evidence>
<dbReference type="InterPro" id="IPR027417">
    <property type="entry name" value="P-loop_NTPase"/>
</dbReference>
<dbReference type="SUPFAM" id="SSF52540">
    <property type="entry name" value="P-loop containing nucleoside triphosphate hydrolases"/>
    <property type="match status" value="1"/>
</dbReference>
<sequence length="737" mass="83581">MLYGLDSSKFANINEAVRDNQQLIDELRAFLLDKRYLIVIDDIWGEDTWEIIKCAFPMSDLGSRVITTTRITSVAQACCPSSGDIIHKMKALDTDDSKRLFYKRIFPQGSECPLELERVSREILKKCGGAPLAIITIASLLAGNDQQIKTKDRWDSILSSIGRGLAEGGTAKDMQRILSFSYYDLPSHLKTCLLYLTIFPEDYEINKDRLIWRWVAEGFIQGGEQEIRLFELGERYFSELVNRNLIQPIVFDVEGRAGACHVHDMVLDLICCLSSEENFITILDGTKQIKNNSDSMVHRLSFQNNMSGLTTHSLDATSMSKLRSITLFRTDVDLIQALSRFKFLRVLDLEGCNLSESSHQIDLRYVENLLHLRYLGLRNTRVSAFPMEIGKLQFLQTLDLRTVGSMEVPSSVVRLGHLMCLHVGGGTRLPAGIGNLVTLEELNTVTMDGTDAIEKEIGKLAELRVLELWWEGDDESACNSLLLSLSNLKKLRSLMIYCVEEARLDATWDSWVPSPHLHTFLFGNCTSTLPRWMNSSLFPVLSCLYIKVNRVRPEVDIQILGKLPALRSLDLATSRAQLTPVERFIIGDDAFPCLRECGFYNFQMWPCMFPQGSMPRLEYISFYARASRIAGGDLDVDMQHLPYLQKVDVALWYEENCLPAVQKAVDMLALAFDAHPNRPILRWQRTSLPKEVVEEEEPAAGMTVSDREGEAVVFQSQFYLLTSAEVGHQESKPSWRR</sequence>
<evidence type="ECO:0000256" key="2">
    <source>
        <dbReference type="ARBA" id="ARBA00022821"/>
    </source>
</evidence>
<dbReference type="InterPro" id="IPR002182">
    <property type="entry name" value="NB-ARC"/>
</dbReference>
<protein>
    <submittedName>
        <fullName evidence="6">Uncharacterized protein</fullName>
    </submittedName>
</protein>
<dbReference type="FunFam" id="1.10.10.10:FF:000322">
    <property type="entry name" value="Probable disease resistance protein At1g63360"/>
    <property type="match status" value="1"/>
</dbReference>
<reference evidence="7" key="1">
    <citation type="journal article" date="2012" name="Nature">
        <title>A physical, genetic and functional sequence assembly of the barley genome.</title>
        <authorList>
            <consortium name="The International Barley Genome Sequencing Consortium"/>
            <person name="Mayer K.F."/>
            <person name="Waugh R."/>
            <person name="Brown J.W."/>
            <person name="Schulman A."/>
            <person name="Langridge P."/>
            <person name="Platzer M."/>
            <person name="Fincher G.B."/>
            <person name="Muehlbauer G.J."/>
            <person name="Sato K."/>
            <person name="Close T.J."/>
            <person name="Wise R.P."/>
            <person name="Stein N."/>
        </authorList>
    </citation>
    <scope>NUCLEOTIDE SEQUENCE [LARGE SCALE GENOMIC DNA]</scope>
    <source>
        <strain evidence="7">cv. Morex</strain>
    </source>
</reference>
<reference evidence="6" key="3">
    <citation type="submission" date="2022-01" db="UniProtKB">
        <authorList>
            <consortium name="EnsemblPlants"/>
        </authorList>
    </citation>
    <scope>IDENTIFICATION</scope>
    <source>
        <strain evidence="6">subsp. vulgare</strain>
    </source>
</reference>
<dbReference type="InterPro" id="IPR055414">
    <property type="entry name" value="LRR_R13L4/SHOC2-like"/>
</dbReference>
<dbReference type="Pfam" id="PF23559">
    <property type="entry name" value="WHD_DRP"/>
    <property type="match status" value="1"/>
</dbReference>
<evidence type="ECO:0000259" key="3">
    <source>
        <dbReference type="Pfam" id="PF00931"/>
    </source>
</evidence>
<evidence type="ECO:0000313" key="6">
    <source>
        <dbReference type="EnsemblPlants" id="HORVU.MOREX.r3.7HG0750880.1"/>
    </source>
</evidence>
<dbReference type="InterPro" id="IPR036388">
    <property type="entry name" value="WH-like_DNA-bd_sf"/>
</dbReference>
<keyword evidence="2" id="KW-0611">Plant defense</keyword>
<evidence type="ECO:0000313" key="7">
    <source>
        <dbReference type="Proteomes" id="UP000011116"/>
    </source>
</evidence>
<feature type="domain" description="Disease resistance R13L4/SHOC-2-like LRR" evidence="5">
    <location>
        <begin position="321"/>
        <end position="680"/>
    </location>
</feature>
<dbReference type="PANTHER" id="PTHR23155">
    <property type="entry name" value="DISEASE RESISTANCE PROTEIN RP"/>
    <property type="match status" value="1"/>
</dbReference>
<evidence type="ECO:0000259" key="4">
    <source>
        <dbReference type="Pfam" id="PF23559"/>
    </source>
</evidence>
<accession>A0A287Y0Y9</accession>
<feature type="domain" description="NB-ARC" evidence="3">
    <location>
        <begin position="19"/>
        <end position="108"/>
    </location>
</feature>
<dbReference type="GO" id="GO:0042742">
    <property type="term" value="P:defense response to bacterium"/>
    <property type="evidence" value="ECO:0007669"/>
    <property type="project" value="UniProtKB-ARBA"/>
</dbReference>
<dbReference type="GO" id="GO:0002758">
    <property type="term" value="P:innate immune response-activating signaling pathway"/>
    <property type="evidence" value="ECO:0007669"/>
    <property type="project" value="UniProtKB-ARBA"/>
</dbReference>
<keyword evidence="7" id="KW-1185">Reference proteome</keyword>
<proteinExistence type="predicted"/>
<dbReference type="Proteomes" id="UP000011116">
    <property type="component" value="Chromosome 7H"/>
</dbReference>
<dbReference type="AlphaFoldDB" id="A0A287Y0Y9"/>
<dbReference type="SUPFAM" id="SSF52047">
    <property type="entry name" value="RNI-like"/>
    <property type="match status" value="1"/>
</dbReference>
<dbReference type="GO" id="GO:0009626">
    <property type="term" value="P:plant-type hypersensitive response"/>
    <property type="evidence" value="ECO:0007669"/>
    <property type="project" value="UniProtKB-ARBA"/>
</dbReference>
<dbReference type="Gene3D" id="3.80.10.10">
    <property type="entry name" value="Ribonuclease Inhibitor"/>
    <property type="match status" value="1"/>
</dbReference>
<evidence type="ECO:0000256" key="1">
    <source>
        <dbReference type="ARBA" id="ARBA00022737"/>
    </source>
</evidence>
<dbReference type="SMR" id="A0A287Y0Y9"/>
<dbReference type="Gene3D" id="1.10.10.10">
    <property type="entry name" value="Winged helix-like DNA-binding domain superfamily/Winged helix DNA-binding domain"/>
    <property type="match status" value="1"/>
</dbReference>
<dbReference type="ExpressionAtlas" id="A0A287Y0Y9">
    <property type="expression patterns" value="baseline"/>
</dbReference>
<dbReference type="Gene3D" id="1.10.8.430">
    <property type="entry name" value="Helical domain of apoptotic protease-activating factors"/>
    <property type="match status" value="1"/>
</dbReference>
<organism evidence="6 7">
    <name type="scientific">Hordeum vulgare subsp. vulgare</name>
    <name type="common">Domesticated barley</name>
    <dbReference type="NCBI Taxonomy" id="112509"/>
    <lineage>
        <taxon>Eukaryota</taxon>
        <taxon>Viridiplantae</taxon>
        <taxon>Streptophyta</taxon>
        <taxon>Embryophyta</taxon>
        <taxon>Tracheophyta</taxon>
        <taxon>Spermatophyta</taxon>
        <taxon>Magnoliopsida</taxon>
        <taxon>Liliopsida</taxon>
        <taxon>Poales</taxon>
        <taxon>Poaceae</taxon>
        <taxon>BOP clade</taxon>
        <taxon>Pooideae</taxon>
        <taxon>Triticodae</taxon>
        <taxon>Triticeae</taxon>
        <taxon>Hordeinae</taxon>
        <taxon>Hordeum</taxon>
    </lineage>
</organism>
<keyword evidence="1" id="KW-0677">Repeat</keyword>
<reference evidence="6" key="2">
    <citation type="submission" date="2020-10" db="EMBL/GenBank/DDBJ databases">
        <authorList>
            <person name="Scholz U."/>
            <person name="Mascher M."/>
            <person name="Fiebig A."/>
        </authorList>
    </citation>
    <scope>NUCLEOTIDE SEQUENCE [LARGE SCALE GENOMIC DNA]</scope>
    <source>
        <strain evidence="6">cv. Morex</strain>
    </source>
</reference>
<dbReference type="PRINTS" id="PR00364">
    <property type="entry name" value="DISEASERSIST"/>
</dbReference>